<protein>
    <submittedName>
        <fullName evidence="11">Uncharacterized protein</fullName>
    </submittedName>
</protein>
<dbReference type="GO" id="GO:0038023">
    <property type="term" value="F:signaling receptor activity"/>
    <property type="evidence" value="ECO:0007669"/>
    <property type="project" value="TreeGrafter"/>
</dbReference>
<dbReference type="SUPFAM" id="SSF52058">
    <property type="entry name" value="L domain-like"/>
    <property type="match status" value="1"/>
</dbReference>
<comment type="caution">
    <text evidence="11">The sequence shown here is derived from an EMBL/GenBank/DDBJ whole genome shotgun (WGS) entry which is preliminary data.</text>
</comment>
<feature type="signal peptide" evidence="10">
    <location>
        <begin position="1"/>
        <end position="18"/>
    </location>
</feature>
<sequence length="573" mass="65769">MKAINIVLLYTLISLVDSDNCGITIRQGSVICDCQSQYRKLIPDHCPKNTTELLLANNNLGILHGLAFARYTQLRNLDVSSCNITAIEKSAFGNLLFLESLNLFYNPIQMFRSNVFASIGGLQYLSISHNLLSTYPKDSWSDLLNLTTVMTNGGLSNGTFAPVFSAMKRGNQLKLIDGSAIQKMKYKHCLENLDLADNDFDIHQMMVITYYTLFSNLKRIDLFQCDGNRHVKMVDYHYRTRTKSLYFPDHQAKLDNQSNYRKSDFSLSLPSSLEFINASFIGDQSGHSLNSITFTGIKHMKMFDLASTTLEDCNYTFKGLENVEVLNVSNFKCHVLNYRILRSCVNLQQLIMHSSSLGTGLENDHQGVFLKDLKSLQHIDFARNEFKSQFSKLAFQSQLQSLRFLILEGNMFTIMPIYLAEFNQLSFLDIRNNKILYLTNKETNDIERAYTKLKGPLAILLEGNPFVCNCDSLNFVKWLFNTRVKLDRHGNYSCLLYDGSFTTTYQVYKMNQDVENHCSTTSYRGWMIISILLFVVILVVIIVIVGFRYRNHLKTFCLERIIKPCQSDYQKIE</sequence>
<feature type="chain" id="PRO_5035931340" evidence="10">
    <location>
        <begin position="19"/>
        <end position="573"/>
    </location>
</feature>
<dbReference type="InterPro" id="IPR001611">
    <property type="entry name" value="Leu-rich_rpt"/>
</dbReference>
<keyword evidence="7 9" id="KW-0472">Membrane</keyword>
<keyword evidence="4 10" id="KW-0732">Signal</keyword>
<evidence type="ECO:0000256" key="1">
    <source>
        <dbReference type="ARBA" id="ARBA00004167"/>
    </source>
</evidence>
<dbReference type="Gene3D" id="3.80.10.10">
    <property type="entry name" value="Ribonuclease Inhibitor"/>
    <property type="match status" value="2"/>
</dbReference>
<dbReference type="OrthoDB" id="6105476at2759"/>
<dbReference type="GO" id="GO:0007165">
    <property type="term" value="P:signal transduction"/>
    <property type="evidence" value="ECO:0007669"/>
    <property type="project" value="TreeGrafter"/>
</dbReference>
<organism evidence="11 12">
    <name type="scientific">Mytilus edulis</name>
    <name type="common">Blue mussel</name>
    <dbReference type="NCBI Taxonomy" id="6550"/>
    <lineage>
        <taxon>Eukaryota</taxon>
        <taxon>Metazoa</taxon>
        <taxon>Spiralia</taxon>
        <taxon>Lophotrochozoa</taxon>
        <taxon>Mollusca</taxon>
        <taxon>Bivalvia</taxon>
        <taxon>Autobranchia</taxon>
        <taxon>Pteriomorphia</taxon>
        <taxon>Mytilida</taxon>
        <taxon>Mytiloidea</taxon>
        <taxon>Mytilidae</taxon>
        <taxon>Mytilinae</taxon>
        <taxon>Mytilus</taxon>
    </lineage>
</organism>
<dbReference type="PANTHER" id="PTHR24365:SF530">
    <property type="entry name" value="MSTPROX-RELATED"/>
    <property type="match status" value="1"/>
</dbReference>
<dbReference type="SMART" id="SM00369">
    <property type="entry name" value="LRR_TYP"/>
    <property type="match status" value="5"/>
</dbReference>
<evidence type="ECO:0000313" key="11">
    <source>
        <dbReference type="EMBL" id="CAG2240954.1"/>
    </source>
</evidence>
<evidence type="ECO:0000256" key="9">
    <source>
        <dbReference type="SAM" id="Phobius"/>
    </source>
</evidence>
<dbReference type="InterPro" id="IPR003591">
    <property type="entry name" value="Leu-rich_rpt_typical-subtyp"/>
</dbReference>
<evidence type="ECO:0000256" key="7">
    <source>
        <dbReference type="ARBA" id="ARBA00023136"/>
    </source>
</evidence>
<dbReference type="AlphaFoldDB" id="A0A8S3UBI3"/>
<evidence type="ECO:0000256" key="2">
    <source>
        <dbReference type="ARBA" id="ARBA00022614"/>
    </source>
</evidence>
<evidence type="ECO:0000256" key="3">
    <source>
        <dbReference type="ARBA" id="ARBA00022692"/>
    </source>
</evidence>
<dbReference type="Proteomes" id="UP000683360">
    <property type="component" value="Unassembled WGS sequence"/>
</dbReference>
<dbReference type="InterPro" id="IPR032675">
    <property type="entry name" value="LRR_dom_sf"/>
</dbReference>
<name>A0A8S3UBI3_MYTED</name>
<keyword evidence="6 9" id="KW-1133">Transmembrane helix</keyword>
<gene>
    <name evidence="11" type="ORF">MEDL_53218</name>
</gene>
<evidence type="ECO:0000256" key="8">
    <source>
        <dbReference type="ARBA" id="ARBA00023180"/>
    </source>
</evidence>
<evidence type="ECO:0000256" key="4">
    <source>
        <dbReference type="ARBA" id="ARBA00022729"/>
    </source>
</evidence>
<dbReference type="GO" id="GO:0005886">
    <property type="term" value="C:plasma membrane"/>
    <property type="evidence" value="ECO:0007669"/>
    <property type="project" value="TreeGrafter"/>
</dbReference>
<feature type="transmembrane region" description="Helical" evidence="9">
    <location>
        <begin position="526"/>
        <end position="547"/>
    </location>
</feature>
<keyword evidence="3 9" id="KW-0812">Transmembrane</keyword>
<keyword evidence="8" id="KW-0325">Glycoprotein</keyword>
<accession>A0A8S3UBI3</accession>
<keyword evidence="12" id="KW-1185">Reference proteome</keyword>
<dbReference type="PANTHER" id="PTHR24365">
    <property type="entry name" value="TOLL-LIKE RECEPTOR"/>
    <property type="match status" value="1"/>
</dbReference>
<dbReference type="EMBL" id="CAJPWZ010002578">
    <property type="protein sequence ID" value="CAG2240954.1"/>
    <property type="molecule type" value="Genomic_DNA"/>
</dbReference>
<evidence type="ECO:0000256" key="6">
    <source>
        <dbReference type="ARBA" id="ARBA00022989"/>
    </source>
</evidence>
<comment type="subcellular location">
    <subcellularLocation>
        <location evidence="1">Membrane</location>
        <topology evidence="1">Single-pass membrane protein</topology>
    </subcellularLocation>
</comment>
<evidence type="ECO:0000313" key="12">
    <source>
        <dbReference type="Proteomes" id="UP000683360"/>
    </source>
</evidence>
<proteinExistence type="predicted"/>
<evidence type="ECO:0000256" key="10">
    <source>
        <dbReference type="SAM" id="SignalP"/>
    </source>
</evidence>
<keyword evidence="2" id="KW-0433">Leucine-rich repeat</keyword>
<evidence type="ECO:0000256" key="5">
    <source>
        <dbReference type="ARBA" id="ARBA00022737"/>
    </source>
</evidence>
<keyword evidence="5" id="KW-0677">Repeat</keyword>
<dbReference type="Pfam" id="PF13855">
    <property type="entry name" value="LRR_8"/>
    <property type="match status" value="1"/>
</dbReference>
<reference evidence="11" key="1">
    <citation type="submission" date="2021-03" db="EMBL/GenBank/DDBJ databases">
        <authorList>
            <person name="Bekaert M."/>
        </authorList>
    </citation>
    <scope>NUCLEOTIDE SEQUENCE</scope>
</reference>